<dbReference type="EMBL" id="JAPEVB010000006">
    <property type="protein sequence ID" value="KAJ4386277.1"/>
    <property type="molecule type" value="Genomic_DNA"/>
</dbReference>
<dbReference type="InterPro" id="IPR050871">
    <property type="entry name" value="26S_Proteasome/COP9_Components"/>
</dbReference>
<name>A0A9W9CTG1_9PEZI</name>
<feature type="compositionally biased region" description="Basic residues" evidence="9">
    <location>
        <begin position="473"/>
        <end position="483"/>
    </location>
</feature>
<dbReference type="SMART" id="SM00088">
    <property type="entry name" value="PINT"/>
    <property type="match status" value="1"/>
</dbReference>
<evidence type="ECO:0000256" key="5">
    <source>
        <dbReference type="ARBA" id="ARBA00014879"/>
    </source>
</evidence>
<feature type="domain" description="PCI" evidence="10">
    <location>
        <begin position="252"/>
        <end position="420"/>
    </location>
</feature>
<evidence type="ECO:0000256" key="1">
    <source>
        <dbReference type="ARBA" id="ARBA00004123"/>
    </source>
</evidence>
<dbReference type="InterPro" id="IPR000717">
    <property type="entry name" value="PCI_dom"/>
</dbReference>
<dbReference type="Proteomes" id="UP001140453">
    <property type="component" value="Unassembled WGS sequence"/>
</dbReference>
<dbReference type="PANTHER" id="PTHR10678">
    <property type="entry name" value="26S PROTEASOME NON-ATPASE REGULATORY SUBUNIT 11/COP9 SIGNALOSOME COMPLEX SUBUNIT 2"/>
    <property type="match status" value="1"/>
</dbReference>
<dbReference type="GO" id="GO:0008180">
    <property type="term" value="C:COP9 signalosome"/>
    <property type="evidence" value="ECO:0007669"/>
    <property type="project" value="UniProtKB-KW"/>
</dbReference>
<evidence type="ECO:0000256" key="6">
    <source>
        <dbReference type="ARBA" id="ARBA00022490"/>
    </source>
</evidence>
<organism evidence="11 12">
    <name type="scientific">Gnomoniopsis smithogilvyi</name>
    <dbReference type="NCBI Taxonomy" id="1191159"/>
    <lineage>
        <taxon>Eukaryota</taxon>
        <taxon>Fungi</taxon>
        <taxon>Dikarya</taxon>
        <taxon>Ascomycota</taxon>
        <taxon>Pezizomycotina</taxon>
        <taxon>Sordariomycetes</taxon>
        <taxon>Sordariomycetidae</taxon>
        <taxon>Diaporthales</taxon>
        <taxon>Gnomoniaceae</taxon>
        <taxon>Gnomoniopsis</taxon>
    </lineage>
</organism>
<gene>
    <name evidence="11" type="primary">CSN2</name>
    <name evidence="11" type="ORF">N0V93_009170</name>
</gene>
<evidence type="ECO:0000256" key="7">
    <source>
        <dbReference type="ARBA" id="ARBA00022790"/>
    </source>
</evidence>
<dbReference type="Pfam" id="PF01399">
    <property type="entry name" value="PCI"/>
    <property type="match status" value="1"/>
</dbReference>
<keyword evidence="6" id="KW-0963">Cytoplasm</keyword>
<comment type="similarity">
    <text evidence="3">Belongs to the CSN2 family.</text>
</comment>
<proteinExistence type="inferred from homology"/>
<evidence type="ECO:0000256" key="4">
    <source>
        <dbReference type="ARBA" id="ARBA00011098"/>
    </source>
</evidence>
<keyword evidence="12" id="KW-1185">Reference proteome</keyword>
<evidence type="ECO:0000256" key="9">
    <source>
        <dbReference type="SAM" id="MobiDB-lite"/>
    </source>
</evidence>
<reference evidence="11" key="1">
    <citation type="submission" date="2022-10" db="EMBL/GenBank/DDBJ databases">
        <title>Tapping the CABI collections for fungal endophytes: first genome assemblies for Collariella, Neodidymelliopsis, Ascochyta clinopodiicola, Didymella pomorum, Didymosphaeria variabile, Neocosmospora piperis and Neocucurbitaria cava.</title>
        <authorList>
            <person name="Hill R."/>
        </authorList>
    </citation>
    <scope>NUCLEOTIDE SEQUENCE</scope>
    <source>
        <strain evidence="11">IMI 355082</strain>
    </source>
</reference>
<dbReference type="Gene3D" id="1.25.40.570">
    <property type="match status" value="1"/>
</dbReference>
<keyword evidence="7" id="KW-0736">Signalosome</keyword>
<dbReference type="PROSITE" id="PS50250">
    <property type="entry name" value="PCI"/>
    <property type="match status" value="1"/>
</dbReference>
<dbReference type="OrthoDB" id="194139at2759"/>
<feature type="region of interest" description="Disordered" evidence="9">
    <location>
        <begin position="452"/>
        <end position="497"/>
    </location>
</feature>
<evidence type="ECO:0000259" key="10">
    <source>
        <dbReference type="PROSITE" id="PS50250"/>
    </source>
</evidence>
<protein>
    <recommendedName>
        <fullName evidence="5">COP9 signalosome complex subunit 2</fullName>
    </recommendedName>
</protein>
<evidence type="ECO:0000256" key="3">
    <source>
        <dbReference type="ARBA" id="ARBA00009318"/>
    </source>
</evidence>
<feature type="region of interest" description="Disordered" evidence="9">
    <location>
        <begin position="1"/>
        <end position="33"/>
    </location>
</feature>
<dbReference type="FunFam" id="1.25.40.570:FF:000006">
    <property type="entry name" value="COP9 signalosome complex subunit 2"/>
    <property type="match status" value="1"/>
</dbReference>
<accession>A0A9W9CTG1</accession>
<dbReference type="SUPFAM" id="SSF46785">
    <property type="entry name" value="Winged helix' DNA-binding domain"/>
    <property type="match status" value="1"/>
</dbReference>
<dbReference type="AlphaFoldDB" id="A0A9W9CTG1"/>
<feature type="compositionally biased region" description="Acidic residues" evidence="9">
    <location>
        <begin position="1"/>
        <end position="29"/>
    </location>
</feature>
<comment type="subcellular location">
    <subcellularLocation>
        <location evidence="2">Cytoplasm</location>
    </subcellularLocation>
    <subcellularLocation>
        <location evidence="1">Nucleus</location>
    </subcellularLocation>
</comment>
<comment type="subunit">
    <text evidence="4">Component of the COP9 signalosome (CSN) complex.</text>
</comment>
<dbReference type="SMART" id="SM00753">
    <property type="entry name" value="PAM"/>
    <property type="match status" value="1"/>
</dbReference>
<keyword evidence="8" id="KW-0539">Nucleus</keyword>
<evidence type="ECO:0000256" key="8">
    <source>
        <dbReference type="ARBA" id="ARBA00023242"/>
    </source>
</evidence>
<evidence type="ECO:0000313" key="11">
    <source>
        <dbReference type="EMBL" id="KAJ4386277.1"/>
    </source>
</evidence>
<comment type="caution">
    <text evidence="11">The sequence shown here is derived from an EMBL/GenBank/DDBJ whole genome shotgun (WGS) entry which is preliminary data.</text>
</comment>
<evidence type="ECO:0000313" key="12">
    <source>
        <dbReference type="Proteomes" id="UP001140453"/>
    </source>
</evidence>
<sequence length="497" mass="56891">MSDDDFMQQSDEEYEFEFDDEDEEEEDSANIDIENKYYNAKQIKASEPDEAIKEFLEVTKQQEEKGDWGFKGLKQAIKLEFKLQRYDEAISHYEELLTYVKSAVTRNYSEKSINNMLDYIEKGTDPVGAARCMERFYFLTLECFQATNNERLWLKTNIKLAKLLLDRHDYHAVNKKLKELHAACKREDGTEDSSKGTYLLEIYALEIQMYAETKNNKQLKALYQRALKVRSAVPHPKIMGIIRECGGKMHMSEENWKDAQSDFFESFRNYDEAGSLQRIQVLKYLLLATMLMKSDINPFDSQETKPYKNDPRISAMTALVDAYQRDDIYQYESILGSNKDLLADSFIAENIDEVTRNMRTKAVLKLITPYTRMRLSWVANKLSISEAEVQDIMGFLIMDKRIAGKINQQTGVLEIITPRDAERLTSIMNLSAAVGELYGSIFKDGEGFRSTDTSTSADTDIGGGFFDGPSHRQGGRNKARRTKGGNIWGSLQGAGPS</sequence>
<dbReference type="GO" id="GO:0005737">
    <property type="term" value="C:cytoplasm"/>
    <property type="evidence" value="ECO:0007669"/>
    <property type="project" value="UniProtKB-SubCell"/>
</dbReference>
<dbReference type="InterPro" id="IPR036390">
    <property type="entry name" value="WH_DNA-bd_sf"/>
</dbReference>
<evidence type="ECO:0000256" key="2">
    <source>
        <dbReference type="ARBA" id="ARBA00004496"/>
    </source>
</evidence>